<name>A0A833VIT2_9POAL</name>
<accession>A0A833VIT2</accession>
<organism evidence="1 2">
    <name type="scientific">Carex littledalei</name>
    <dbReference type="NCBI Taxonomy" id="544730"/>
    <lineage>
        <taxon>Eukaryota</taxon>
        <taxon>Viridiplantae</taxon>
        <taxon>Streptophyta</taxon>
        <taxon>Embryophyta</taxon>
        <taxon>Tracheophyta</taxon>
        <taxon>Spermatophyta</taxon>
        <taxon>Magnoliopsida</taxon>
        <taxon>Liliopsida</taxon>
        <taxon>Poales</taxon>
        <taxon>Cyperaceae</taxon>
        <taxon>Cyperoideae</taxon>
        <taxon>Cariceae</taxon>
        <taxon>Carex</taxon>
        <taxon>Carex subgen. Euthyceras</taxon>
    </lineage>
</organism>
<dbReference type="EMBL" id="SWLB01000016">
    <property type="protein sequence ID" value="KAF3328230.1"/>
    <property type="molecule type" value="Genomic_DNA"/>
</dbReference>
<dbReference type="SUPFAM" id="SSF144000">
    <property type="entry name" value="Oxysterol-binding protein-like"/>
    <property type="match status" value="1"/>
</dbReference>
<proteinExistence type="predicted"/>
<dbReference type="GO" id="GO:0008289">
    <property type="term" value="F:lipid binding"/>
    <property type="evidence" value="ECO:0007669"/>
    <property type="project" value="InterPro"/>
</dbReference>
<reference evidence="1" key="1">
    <citation type="submission" date="2020-01" db="EMBL/GenBank/DDBJ databases">
        <title>Genome sequence of Kobresia littledalei, the first chromosome-level genome in the family Cyperaceae.</title>
        <authorList>
            <person name="Qu G."/>
        </authorList>
    </citation>
    <scope>NUCLEOTIDE SEQUENCE</scope>
    <source>
        <strain evidence="1">C.B.Clarke</strain>
        <tissue evidence="1">Leaf</tissue>
    </source>
</reference>
<dbReference type="Proteomes" id="UP000623129">
    <property type="component" value="Unassembled WGS sequence"/>
</dbReference>
<dbReference type="Pfam" id="PF01237">
    <property type="entry name" value="Oxysterol_BP"/>
    <property type="match status" value="1"/>
</dbReference>
<dbReference type="AlphaFoldDB" id="A0A833VIT2"/>
<dbReference type="InterPro" id="IPR037239">
    <property type="entry name" value="OSBP_sf"/>
</dbReference>
<dbReference type="OrthoDB" id="277931at2759"/>
<gene>
    <name evidence="1" type="ORF">FCM35_KLT06836</name>
</gene>
<protein>
    <submittedName>
        <fullName evidence="1">Oxysterol-binding protein-related protein 2A-like isoform X3</fullName>
    </submittedName>
</protein>
<keyword evidence="2" id="KW-1185">Reference proteome</keyword>
<evidence type="ECO:0000313" key="2">
    <source>
        <dbReference type="Proteomes" id="UP000623129"/>
    </source>
</evidence>
<sequence length="114" mass="12877">MHEYQGLLRPIFRILDVDQKAWVGLEETAASSEEKFHVGAWIGEMPAHNSVAAETLYCLMRILKAAAIAVVSYASLKGRPRKPFNPLLGETYEANFPERGIRFISGKALFLRWL</sequence>
<dbReference type="InterPro" id="IPR000648">
    <property type="entry name" value="Oxysterol-bd"/>
</dbReference>
<evidence type="ECO:0000313" key="1">
    <source>
        <dbReference type="EMBL" id="KAF3328230.1"/>
    </source>
</evidence>
<comment type="caution">
    <text evidence="1">The sequence shown here is derived from an EMBL/GenBank/DDBJ whole genome shotgun (WGS) entry which is preliminary data.</text>
</comment>